<keyword evidence="6" id="KW-0902">Two-component regulatory system</keyword>
<dbReference type="GO" id="GO:0000155">
    <property type="term" value="F:phosphorelay sensor kinase activity"/>
    <property type="evidence" value="ECO:0007669"/>
    <property type="project" value="InterPro"/>
</dbReference>
<evidence type="ECO:0000256" key="5">
    <source>
        <dbReference type="ARBA" id="ARBA00022777"/>
    </source>
</evidence>
<keyword evidence="5 9" id="KW-0418">Kinase</keyword>
<reference evidence="9" key="1">
    <citation type="submission" date="2018-08" db="EMBL/GenBank/DDBJ databases">
        <title>Murine metabolic-syndrome-specific gut microbial biobank.</title>
        <authorList>
            <person name="Liu C."/>
        </authorList>
    </citation>
    <scope>NUCLEOTIDE SEQUENCE [LARGE SCALE GENOMIC DNA]</scope>
    <source>
        <strain evidence="9">Z82</strain>
    </source>
</reference>
<dbReference type="InterPro" id="IPR050351">
    <property type="entry name" value="BphY/WalK/GraS-like"/>
</dbReference>
<dbReference type="GO" id="GO:0016036">
    <property type="term" value="P:cellular response to phosphate starvation"/>
    <property type="evidence" value="ECO:0007669"/>
    <property type="project" value="TreeGrafter"/>
</dbReference>
<feature type="transmembrane region" description="Helical" evidence="7">
    <location>
        <begin position="112"/>
        <end position="131"/>
    </location>
</feature>
<dbReference type="SUPFAM" id="SSF47384">
    <property type="entry name" value="Homodimeric domain of signal transducing histidine kinase"/>
    <property type="match status" value="1"/>
</dbReference>
<dbReference type="EMBL" id="QWKH01000003">
    <property type="protein sequence ID" value="NBI33606.1"/>
    <property type="molecule type" value="Genomic_DNA"/>
</dbReference>
<name>A0A7C9NUS6_9BACT</name>
<dbReference type="SMART" id="SM00388">
    <property type="entry name" value="HisKA"/>
    <property type="match status" value="1"/>
</dbReference>
<dbReference type="SUPFAM" id="SSF55874">
    <property type="entry name" value="ATPase domain of HSP90 chaperone/DNA topoisomerase II/histidine kinase"/>
    <property type="match status" value="2"/>
</dbReference>
<dbReference type="InterPro" id="IPR036890">
    <property type="entry name" value="HATPase_C_sf"/>
</dbReference>
<evidence type="ECO:0000256" key="6">
    <source>
        <dbReference type="ARBA" id="ARBA00023012"/>
    </source>
</evidence>
<evidence type="ECO:0000256" key="4">
    <source>
        <dbReference type="ARBA" id="ARBA00022679"/>
    </source>
</evidence>
<dbReference type="GO" id="GO:0005886">
    <property type="term" value="C:plasma membrane"/>
    <property type="evidence" value="ECO:0007669"/>
    <property type="project" value="TreeGrafter"/>
</dbReference>
<comment type="caution">
    <text evidence="9">The sequence shown here is derived from an EMBL/GenBank/DDBJ whole genome shotgun (WGS) entry which is preliminary data.</text>
</comment>
<keyword evidence="7" id="KW-0472">Membrane</keyword>
<dbReference type="PANTHER" id="PTHR45453:SF1">
    <property type="entry name" value="PHOSPHATE REGULON SENSOR PROTEIN PHOR"/>
    <property type="match status" value="1"/>
</dbReference>
<dbReference type="SMART" id="SM00387">
    <property type="entry name" value="HATPase_c"/>
    <property type="match status" value="1"/>
</dbReference>
<dbReference type="InterPro" id="IPR003594">
    <property type="entry name" value="HATPase_dom"/>
</dbReference>
<dbReference type="CDD" id="cd00082">
    <property type="entry name" value="HisKA"/>
    <property type="match status" value="1"/>
</dbReference>
<evidence type="ECO:0000256" key="3">
    <source>
        <dbReference type="ARBA" id="ARBA00022553"/>
    </source>
</evidence>
<dbReference type="Gene3D" id="1.10.287.130">
    <property type="match status" value="1"/>
</dbReference>
<evidence type="ECO:0000256" key="7">
    <source>
        <dbReference type="SAM" id="Phobius"/>
    </source>
</evidence>
<keyword evidence="7" id="KW-1133">Transmembrane helix</keyword>
<dbReference type="PROSITE" id="PS50109">
    <property type="entry name" value="HIS_KIN"/>
    <property type="match status" value="1"/>
</dbReference>
<proteinExistence type="predicted"/>
<dbReference type="Pfam" id="PF00512">
    <property type="entry name" value="HisKA"/>
    <property type="match status" value="1"/>
</dbReference>
<dbReference type="Pfam" id="PF02518">
    <property type="entry name" value="HATPase_c"/>
    <property type="match status" value="1"/>
</dbReference>
<feature type="domain" description="Histidine kinase" evidence="8">
    <location>
        <begin position="196"/>
        <end position="483"/>
    </location>
</feature>
<organism evidence="9">
    <name type="scientific">Muribaculaceae bacterium Z82</name>
    <dbReference type="NCBI Taxonomy" id="2304548"/>
    <lineage>
        <taxon>Bacteria</taxon>
        <taxon>Pseudomonadati</taxon>
        <taxon>Bacteroidota</taxon>
        <taxon>Bacteroidia</taxon>
        <taxon>Bacteroidales</taxon>
        <taxon>Muribaculaceae</taxon>
    </lineage>
</organism>
<sequence length="483" mass="52678">MALENAQSRQLWWNLLGRFAGFLMLWTALCIAAAFLLEQFAFPAFGEFVASSTSNWRGVSQAELNDLAMSLGYDSMYGNHGEIFRYQATVGWDGALLVRDITLYERLRQLKLPVFFAVYLIGALVVVMLVLRRSVRDFDKLALAVTGLARERTQAPKLPEGLSIIQSELLQIQSAAIADEMASVEEERRKNEMVAYLAHDIRSPLTSVTGYLELLKDTPDMPLEARQRYAEVAFSKACRMESLVNEFFEITRYNVVRMPIERERLDAALFCQQVAEGYDIQAASRKLTIEVDAPEGLEFLGDPDKLSRALGNVIRNAIAFADEGTVISVSAARTASLGGEPMVDVALPARLQPPVPATRVGVAQAEEDAADAKPLLGGESSAAPVPPVPSAFSMVPRPASASVVPGGQYVRFAVTDHGKEISKLHLTSIFDKFFREDSSRGQENGGAGLGLAIAKEIVQAHKGEIAAVSDHGVTTFTITLPLV</sequence>
<dbReference type="EC" id="2.7.13.3" evidence="2"/>
<dbReference type="InterPro" id="IPR003661">
    <property type="entry name" value="HisK_dim/P_dom"/>
</dbReference>
<keyword evidence="4" id="KW-0808">Transferase</keyword>
<dbReference type="InterPro" id="IPR005467">
    <property type="entry name" value="His_kinase_dom"/>
</dbReference>
<evidence type="ECO:0000259" key="8">
    <source>
        <dbReference type="PROSITE" id="PS50109"/>
    </source>
</evidence>
<accession>A0A7C9NUS6</accession>
<evidence type="ECO:0000313" key="9">
    <source>
        <dbReference type="EMBL" id="NBI33606.1"/>
    </source>
</evidence>
<evidence type="ECO:0000256" key="1">
    <source>
        <dbReference type="ARBA" id="ARBA00000085"/>
    </source>
</evidence>
<dbReference type="InterPro" id="IPR004358">
    <property type="entry name" value="Sig_transdc_His_kin-like_C"/>
</dbReference>
<dbReference type="PANTHER" id="PTHR45453">
    <property type="entry name" value="PHOSPHATE REGULON SENSOR PROTEIN PHOR"/>
    <property type="match status" value="1"/>
</dbReference>
<keyword evidence="7" id="KW-0812">Transmembrane</keyword>
<comment type="catalytic activity">
    <reaction evidence="1">
        <text>ATP + protein L-histidine = ADP + protein N-phospho-L-histidine.</text>
        <dbReference type="EC" id="2.7.13.3"/>
    </reaction>
</comment>
<keyword evidence="3" id="KW-0597">Phosphoprotein</keyword>
<dbReference type="Gene3D" id="3.30.565.10">
    <property type="entry name" value="Histidine kinase-like ATPase, C-terminal domain"/>
    <property type="match status" value="1"/>
</dbReference>
<dbReference type="InterPro" id="IPR036097">
    <property type="entry name" value="HisK_dim/P_sf"/>
</dbReference>
<dbReference type="PRINTS" id="PR00344">
    <property type="entry name" value="BCTRLSENSOR"/>
</dbReference>
<evidence type="ECO:0000256" key="2">
    <source>
        <dbReference type="ARBA" id="ARBA00012438"/>
    </source>
</evidence>
<gene>
    <name evidence="9" type="ORF">D1639_00850</name>
</gene>
<dbReference type="AlphaFoldDB" id="A0A7C9NUS6"/>
<protein>
    <recommendedName>
        <fullName evidence="2">histidine kinase</fullName>
        <ecNumber evidence="2">2.7.13.3</ecNumber>
    </recommendedName>
</protein>
<feature type="transmembrane region" description="Helical" evidence="7">
    <location>
        <begin position="12"/>
        <end position="37"/>
    </location>
</feature>
<dbReference type="GO" id="GO:0004721">
    <property type="term" value="F:phosphoprotein phosphatase activity"/>
    <property type="evidence" value="ECO:0007669"/>
    <property type="project" value="TreeGrafter"/>
</dbReference>